<keyword evidence="7 12" id="KW-0067">ATP-binding</keyword>
<evidence type="ECO:0000256" key="9">
    <source>
        <dbReference type="ARBA" id="ARBA00023242"/>
    </source>
</evidence>
<dbReference type="Pfam" id="PF00271">
    <property type="entry name" value="Helicase_C"/>
    <property type="match status" value="1"/>
</dbReference>
<evidence type="ECO:0000256" key="1">
    <source>
        <dbReference type="ARBA" id="ARBA00004123"/>
    </source>
</evidence>
<dbReference type="GO" id="GO:0003724">
    <property type="term" value="F:RNA helicase activity"/>
    <property type="evidence" value="ECO:0007669"/>
    <property type="project" value="UniProtKB-EC"/>
</dbReference>
<keyword evidence="9" id="KW-0539">Nucleus</keyword>
<keyword evidence="4 12" id="KW-0547">Nucleotide-binding</keyword>
<evidence type="ECO:0000256" key="13">
    <source>
        <dbReference type="SAM" id="MobiDB-lite"/>
    </source>
</evidence>
<evidence type="ECO:0000256" key="8">
    <source>
        <dbReference type="ARBA" id="ARBA00022884"/>
    </source>
</evidence>
<evidence type="ECO:0000256" key="6">
    <source>
        <dbReference type="ARBA" id="ARBA00022806"/>
    </source>
</evidence>
<evidence type="ECO:0000256" key="7">
    <source>
        <dbReference type="ARBA" id="ARBA00022840"/>
    </source>
</evidence>
<evidence type="ECO:0000256" key="2">
    <source>
        <dbReference type="ARBA" id="ARBA00012552"/>
    </source>
</evidence>
<evidence type="ECO:0000313" key="18">
    <source>
        <dbReference type="Proteomes" id="UP000243515"/>
    </source>
</evidence>
<dbReference type="GO" id="GO:0005829">
    <property type="term" value="C:cytosol"/>
    <property type="evidence" value="ECO:0007669"/>
    <property type="project" value="TreeGrafter"/>
</dbReference>
<keyword evidence="3" id="KW-0690">Ribosome biogenesis</keyword>
<evidence type="ECO:0000259" key="14">
    <source>
        <dbReference type="PROSITE" id="PS51192"/>
    </source>
</evidence>
<dbReference type="PANTHER" id="PTHR47959:SF1">
    <property type="entry name" value="ATP-DEPENDENT RNA HELICASE DBPA"/>
    <property type="match status" value="1"/>
</dbReference>
<dbReference type="InterPro" id="IPR011545">
    <property type="entry name" value="DEAD/DEAH_box_helicase_dom"/>
</dbReference>
<dbReference type="InterPro" id="IPR000629">
    <property type="entry name" value="RNA-helicase_DEAD-box_CS"/>
</dbReference>
<dbReference type="PROSITE" id="PS51195">
    <property type="entry name" value="Q_MOTIF"/>
    <property type="match status" value="1"/>
</dbReference>
<dbReference type="InterPro" id="IPR014014">
    <property type="entry name" value="RNA_helicase_DEAD_Q_motif"/>
</dbReference>
<name>A0A232LSK8_9EURO</name>
<keyword evidence="5 12" id="KW-0378">Hydrolase</keyword>
<feature type="short sequence motif" description="Q motif" evidence="11">
    <location>
        <begin position="182"/>
        <end position="210"/>
    </location>
</feature>
<dbReference type="CDD" id="cd18787">
    <property type="entry name" value="SF2_C_DEAD"/>
    <property type="match status" value="1"/>
</dbReference>
<feature type="domain" description="Helicase ATP-binding" evidence="14">
    <location>
        <begin position="213"/>
        <end position="422"/>
    </location>
</feature>
<feature type="domain" description="Helicase C-terminal" evidence="15">
    <location>
        <begin position="474"/>
        <end position="627"/>
    </location>
</feature>
<keyword evidence="6 12" id="KW-0347">Helicase</keyword>
<dbReference type="SUPFAM" id="SSF52540">
    <property type="entry name" value="P-loop containing nucleoside triphosphate hydrolases"/>
    <property type="match status" value="1"/>
</dbReference>
<feature type="domain" description="DEAD-box RNA helicase Q" evidence="16">
    <location>
        <begin position="182"/>
        <end position="210"/>
    </location>
</feature>
<comment type="similarity">
    <text evidence="12">Belongs to the DEAD box helicase family.</text>
</comment>
<feature type="region of interest" description="Disordered" evidence="13">
    <location>
        <begin position="99"/>
        <end position="162"/>
    </location>
</feature>
<evidence type="ECO:0000313" key="17">
    <source>
        <dbReference type="EMBL" id="OXV07150.1"/>
    </source>
</evidence>
<evidence type="ECO:0000256" key="10">
    <source>
        <dbReference type="ARBA" id="ARBA00047984"/>
    </source>
</evidence>
<dbReference type="InterPro" id="IPR027417">
    <property type="entry name" value="P-loop_NTPase"/>
</dbReference>
<dbReference type="OrthoDB" id="4310724at2759"/>
<dbReference type="SMART" id="SM00487">
    <property type="entry name" value="DEXDc"/>
    <property type="match status" value="1"/>
</dbReference>
<reference evidence="17 18" key="1">
    <citation type="journal article" date="2015" name="Environ. Microbiol.">
        <title>Metagenome sequence of Elaphomyces granulatus from sporocarp tissue reveals Ascomycota ectomycorrhizal fingerprints of genome expansion and a Proteobacteria-rich microbiome.</title>
        <authorList>
            <person name="Quandt C.A."/>
            <person name="Kohler A."/>
            <person name="Hesse C.N."/>
            <person name="Sharpton T.J."/>
            <person name="Martin F."/>
            <person name="Spatafora J.W."/>
        </authorList>
    </citation>
    <scope>NUCLEOTIDE SEQUENCE [LARGE SCALE GENOMIC DNA]</scope>
    <source>
        <strain evidence="17 18">OSC145934</strain>
    </source>
</reference>
<feature type="region of interest" description="Disordered" evidence="13">
    <location>
        <begin position="1"/>
        <end position="31"/>
    </location>
</feature>
<evidence type="ECO:0000259" key="15">
    <source>
        <dbReference type="PROSITE" id="PS51194"/>
    </source>
</evidence>
<dbReference type="SMART" id="SM00490">
    <property type="entry name" value="HELICc"/>
    <property type="match status" value="1"/>
</dbReference>
<sequence length="761" mass="83921">MGAKRQRESQRLPVGSKKRQKVETAGHESDSSDRVFNIDELNWKKVQLPDRLDDAGGFFGLEEIEGVEVVRPKGKGQIKFKATPIKPIQSILKRIHRAEAKENDSDVEWSGFSDDKPVKESQSPIKADASRSGPRKKDTEMEKVKPQRTCTASGNQLHRDIQRKPSFSALQEDGEADDVDVSAWDPLGVSPSIQTSLSKLKFPSPTPIQKAAIPQILAGHDVIGKAATGSGKTLTFGIPILEYLLHQKKGNHANSNQSTASPVALILSPTRELAHQLLKHISDINAHAPSVDARVALLTGGLSIQKQQRLLVDADILVGTPGRVWEILSMDHGLIKKMKQIKFLVVDEADRLLSEGHFQEVEEILNSLDRTADGGLPEDDDSQLDDKPKSFLQHRQTLVFSATFHKGLQQKLAGKGRFIGDDLMDKQASMEYLLKKLNFREERPIFIDVNPVSQMAHGLREGIVECAAGEKDLYLYTLLLYHLGYRALVFANSISSVRRLTQFLQNLGIPALGLHSSMEQKARLRSVERFSASSASANSVLVATDVAARGLDIRGIDLVIHYHVPRTADSYVHRSGRTARAGAPGKSVLVCAPEEVVGVTRLVAKVHAAAKSKQNTKRIPFDSLELDRRIISRVRPRVSLSKRITESTLAKEKLSTENDWLRSAAEELGVDYDSEEFEQQVCGKAKGRGRGGGRHQRDKQAGAISKAELAAMRAELKQLLSRRINIGVSERYITSGRVDIDAILRGSDNGAFLGQVDTLDF</sequence>
<evidence type="ECO:0000256" key="4">
    <source>
        <dbReference type="ARBA" id="ARBA00022741"/>
    </source>
</evidence>
<dbReference type="PROSITE" id="PS51192">
    <property type="entry name" value="HELICASE_ATP_BIND_1"/>
    <property type="match status" value="1"/>
</dbReference>
<feature type="compositionally biased region" description="Basic and acidic residues" evidence="13">
    <location>
        <begin position="21"/>
        <end position="31"/>
    </location>
</feature>
<organism evidence="17 18">
    <name type="scientific">Elaphomyces granulatus</name>
    <dbReference type="NCBI Taxonomy" id="519963"/>
    <lineage>
        <taxon>Eukaryota</taxon>
        <taxon>Fungi</taxon>
        <taxon>Dikarya</taxon>
        <taxon>Ascomycota</taxon>
        <taxon>Pezizomycotina</taxon>
        <taxon>Eurotiomycetes</taxon>
        <taxon>Eurotiomycetidae</taxon>
        <taxon>Eurotiales</taxon>
        <taxon>Elaphomycetaceae</taxon>
        <taxon>Elaphomyces</taxon>
    </lineage>
</organism>
<gene>
    <name evidence="17" type="ORF">Egran_05087</name>
</gene>
<dbReference type="GO" id="GO:0016787">
    <property type="term" value="F:hydrolase activity"/>
    <property type="evidence" value="ECO:0007669"/>
    <property type="project" value="UniProtKB-KW"/>
</dbReference>
<evidence type="ECO:0000256" key="3">
    <source>
        <dbReference type="ARBA" id="ARBA00022517"/>
    </source>
</evidence>
<evidence type="ECO:0000256" key="11">
    <source>
        <dbReference type="PROSITE-ProRule" id="PRU00552"/>
    </source>
</evidence>
<feature type="compositionally biased region" description="Basic and acidic residues" evidence="13">
    <location>
        <begin position="1"/>
        <end position="10"/>
    </location>
</feature>
<dbReference type="AlphaFoldDB" id="A0A232LSK8"/>
<dbReference type="EC" id="3.6.4.13" evidence="2"/>
<comment type="catalytic activity">
    <reaction evidence="10">
        <text>ATP + H2O = ADP + phosphate + H(+)</text>
        <dbReference type="Rhea" id="RHEA:13065"/>
        <dbReference type="ChEBI" id="CHEBI:15377"/>
        <dbReference type="ChEBI" id="CHEBI:15378"/>
        <dbReference type="ChEBI" id="CHEBI:30616"/>
        <dbReference type="ChEBI" id="CHEBI:43474"/>
        <dbReference type="ChEBI" id="CHEBI:456216"/>
        <dbReference type="EC" id="3.6.4.13"/>
    </reaction>
</comment>
<feature type="region of interest" description="Disordered" evidence="13">
    <location>
        <begin position="683"/>
        <end position="703"/>
    </location>
</feature>
<evidence type="ECO:0000259" key="16">
    <source>
        <dbReference type="PROSITE" id="PS51195"/>
    </source>
</evidence>
<keyword evidence="18" id="KW-1185">Reference proteome</keyword>
<dbReference type="InterPro" id="IPR001650">
    <property type="entry name" value="Helicase_C-like"/>
</dbReference>
<dbReference type="PANTHER" id="PTHR47959">
    <property type="entry name" value="ATP-DEPENDENT RNA HELICASE RHLE-RELATED"/>
    <property type="match status" value="1"/>
</dbReference>
<dbReference type="PROSITE" id="PS51194">
    <property type="entry name" value="HELICASE_CTER"/>
    <property type="match status" value="1"/>
</dbReference>
<dbReference type="EMBL" id="NPHW01005051">
    <property type="protein sequence ID" value="OXV07150.1"/>
    <property type="molecule type" value="Genomic_DNA"/>
</dbReference>
<dbReference type="GO" id="GO:0003723">
    <property type="term" value="F:RNA binding"/>
    <property type="evidence" value="ECO:0007669"/>
    <property type="project" value="UniProtKB-KW"/>
</dbReference>
<comment type="caution">
    <text evidence="17">The sequence shown here is derived from an EMBL/GenBank/DDBJ whole genome shotgun (WGS) entry which is preliminary data.</text>
</comment>
<dbReference type="GO" id="GO:0042254">
    <property type="term" value="P:ribosome biogenesis"/>
    <property type="evidence" value="ECO:0007669"/>
    <property type="project" value="UniProtKB-KW"/>
</dbReference>
<accession>A0A232LSK8</accession>
<proteinExistence type="inferred from homology"/>
<dbReference type="GO" id="GO:0005524">
    <property type="term" value="F:ATP binding"/>
    <property type="evidence" value="ECO:0007669"/>
    <property type="project" value="UniProtKB-KW"/>
</dbReference>
<protein>
    <recommendedName>
        <fullName evidence="2">RNA helicase</fullName>
        <ecNumber evidence="2">3.6.4.13</ecNumber>
    </recommendedName>
</protein>
<dbReference type="Gene3D" id="3.40.50.300">
    <property type="entry name" value="P-loop containing nucleotide triphosphate hydrolases"/>
    <property type="match status" value="2"/>
</dbReference>
<comment type="subcellular location">
    <subcellularLocation>
        <location evidence="1">Nucleus</location>
    </subcellularLocation>
</comment>
<feature type="compositionally biased region" description="Basic and acidic residues" evidence="13">
    <location>
        <begin position="135"/>
        <end position="145"/>
    </location>
</feature>
<evidence type="ECO:0000256" key="12">
    <source>
        <dbReference type="RuleBase" id="RU000492"/>
    </source>
</evidence>
<feature type="compositionally biased region" description="Basic residues" evidence="13">
    <location>
        <begin position="685"/>
        <end position="697"/>
    </location>
</feature>
<dbReference type="PROSITE" id="PS00039">
    <property type="entry name" value="DEAD_ATP_HELICASE"/>
    <property type="match status" value="1"/>
</dbReference>
<dbReference type="GO" id="GO:0005634">
    <property type="term" value="C:nucleus"/>
    <property type="evidence" value="ECO:0007669"/>
    <property type="project" value="UniProtKB-SubCell"/>
</dbReference>
<dbReference type="InterPro" id="IPR050079">
    <property type="entry name" value="DEAD_box_RNA_helicase"/>
</dbReference>
<keyword evidence="8" id="KW-0694">RNA-binding</keyword>
<dbReference type="GO" id="GO:0010467">
    <property type="term" value="P:gene expression"/>
    <property type="evidence" value="ECO:0007669"/>
    <property type="project" value="UniProtKB-ARBA"/>
</dbReference>
<evidence type="ECO:0000256" key="5">
    <source>
        <dbReference type="ARBA" id="ARBA00022801"/>
    </source>
</evidence>
<dbReference type="Pfam" id="PF00270">
    <property type="entry name" value="DEAD"/>
    <property type="match status" value="1"/>
</dbReference>
<dbReference type="InterPro" id="IPR014001">
    <property type="entry name" value="Helicase_ATP-bd"/>
</dbReference>
<dbReference type="Proteomes" id="UP000243515">
    <property type="component" value="Unassembled WGS sequence"/>
</dbReference>